<evidence type="ECO:0000256" key="1">
    <source>
        <dbReference type="SAM" id="MobiDB-lite"/>
    </source>
</evidence>
<name>A0ABN8IJ05_9NEOP</name>
<feature type="non-terminal residue" evidence="2">
    <location>
        <position position="95"/>
    </location>
</feature>
<evidence type="ECO:0000313" key="2">
    <source>
        <dbReference type="EMBL" id="CAH2059172.1"/>
    </source>
</evidence>
<evidence type="ECO:0000313" key="3">
    <source>
        <dbReference type="Proteomes" id="UP000837857"/>
    </source>
</evidence>
<gene>
    <name evidence="2" type="ORF">IPOD504_LOCUS10753</name>
</gene>
<dbReference type="Proteomes" id="UP000837857">
    <property type="component" value="Chromosome 26"/>
</dbReference>
<proteinExistence type="predicted"/>
<reference evidence="2" key="1">
    <citation type="submission" date="2022-03" db="EMBL/GenBank/DDBJ databases">
        <authorList>
            <person name="Martin H S."/>
        </authorList>
    </citation>
    <scope>NUCLEOTIDE SEQUENCE</scope>
</reference>
<organism evidence="2 3">
    <name type="scientific">Iphiclides podalirius</name>
    <name type="common">scarce swallowtail</name>
    <dbReference type="NCBI Taxonomy" id="110791"/>
    <lineage>
        <taxon>Eukaryota</taxon>
        <taxon>Metazoa</taxon>
        <taxon>Ecdysozoa</taxon>
        <taxon>Arthropoda</taxon>
        <taxon>Hexapoda</taxon>
        <taxon>Insecta</taxon>
        <taxon>Pterygota</taxon>
        <taxon>Neoptera</taxon>
        <taxon>Endopterygota</taxon>
        <taxon>Lepidoptera</taxon>
        <taxon>Glossata</taxon>
        <taxon>Ditrysia</taxon>
        <taxon>Papilionoidea</taxon>
        <taxon>Papilionidae</taxon>
        <taxon>Papilioninae</taxon>
        <taxon>Iphiclides</taxon>
    </lineage>
</organism>
<accession>A0ABN8IJ05</accession>
<keyword evidence="3" id="KW-1185">Reference proteome</keyword>
<sequence length="95" mass="10761">MIDRHSQIKQKRHNGVPNTPRTMTRRRAAAAERAEKKKAATNDIDAHNSKRERTSKAVKLPALTTRKPALPQPTLGRSPDDLFRFLPAYKLNAHV</sequence>
<feature type="compositionally biased region" description="Basic and acidic residues" evidence="1">
    <location>
        <begin position="29"/>
        <end position="55"/>
    </location>
</feature>
<dbReference type="EMBL" id="OW152838">
    <property type="protein sequence ID" value="CAH2059172.1"/>
    <property type="molecule type" value="Genomic_DNA"/>
</dbReference>
<protein>
    <submittedName>
        <fullName evidence="2">Uncharacterized protein</fullName>
    </submittedName>
</protein>
<feature type="region of interest" description="Disordered" evidence="1">
    <location>
        <begin position="1"/>
        <end position="81"/>
    </location>
</feature>